<feature type="region of interest" description="Disordered" evidence="1">
    <location>
        <begin position="1049"/>
        <end position="1099"/>
    </location>
</feature>
<name>A0A336ME87_CULSO</name>
<dbReference type="VEuPathDB" id="VectorBase:CSON014732"/>
<feature type="region of interest" description="Disordered" evidence="1">
    <location>
        <begin position="1008"/>
        <end position="1032"/>
    </location>
</feature>
<feature type="compositionally biased region" description="Polar residues" evidence="1">
    <location>
        <begin position="1051"/>
        <end position="1067"/>
    </location>
</feature>
<protein>
    <submittedName>
        <fullName evidence="3">CSON014732 protein</fullName>
    </submittedName>
</protein>
<organism evidence="3">
    <name type="scientific">Culicoides sonorensis</name>
    <name type="common">Biting midge</name>
    <dbReference type="NCBI Taxonomy" id="179676"/>
    <lineage>
        <taxon>Eukaryota</taxon>
        <taxon>Metazoa</taxon>
        <taxon>Ecdysozoa</taxon>
        <taxon>Arthropoda</taxon>
        <taxon>Hexapoda</taxon>
        <taxon>Insecta</taxon>
        <taxon>Pterygota</taxon>
        <taxon>Neoptera</taxon>
        <taxon>Endopterygota</taxon>
        <taxon>Diptera</taxon>
        <taxon>Nematocera</taxon>
        <taxon>Chironomoidea</taxon>
        <taxon>Ceratopogonidae</taxon>
        <taxon>Ceratopogoninae</taxon>
        <taxon>Culicoides</taxon>
        <taxon>Monoculicoides</taxon>
    </lineage>
</organism>
<evidence type="ECO:0000313" key="3">
    <source>
        <dbReference type="EMBL" id="SSX27681.1"/>
    </source>
</evidence>
<feature type="compositionally biased region" description="Acidic residues" evidence="1">
    <location>
        <begin position="1068"/>
        <end position="1092"/>
    </location>
</feature>
<feature type="compositionally biased region" description="Polar residues" evidence="1">
    <location>
        <begin position="1011"/>
        <end position="1032"/>
    </location>
</feature>
<reference evidence="2" key="1">
    <citation type="submission" date="2018-04" db="EMBL/GenBank/DDBJ databases">
        <authorList>
            <person name="Go L.Y."/>
            <person name="Mitchell J.A."/>
        </authorList>
    </citation>
    <scope>NUCLEOTIDE SEQUENCE</scope>
    <source>
        <tissue evidence="2">Whole organism</tissue>
    </source>
</reference>
<sequence length="1099" mass="131449">MYNQLIPNTVNMRSIRPILCFILIFIIKISAQRSSYDYQGSYPAYGNAAIMDGCNNCQPSFYGKAPMDISGSTWINQQREEMHRRAEQLRKQFHEALNTGNAQSAHYQRYHSTLNGGSKTDCKDHMSNLFQKIEERKQMIPPPIVHHVRKFEESKNIQQAVIPETTYRFNKEIEHRRQQSVQPVSDHMKRFFEEQHRQVIQEPPLTHRIEKQIEESNINRIVSPPVQRHQTQRTESHHSRTEQIPVYGNSYFSISQADRHRQYSKPFPQVFSKHHLEESSVNHNQELKPKQQIYAHKELHESKVHQAHPITNFKKIENIEVGKFEQPSFSTIQKNTENKSYNHHYTPQTPATHVIKEVEYEDTHHYNKQYEKKINEKHDERQLIIYPKWVQKQSDRLIFEEYYRQCVIPQEYGRNLTRSEEERFYEYYNRQGGTTLNEIRENFKRKIIYPSYLVTTEEKNIFDEFYITRVGIGSPARNLTSYELEEFEDYYRRQLANKIQEQEKVYKANNYNLKYPDWVITETDKKIFEEYYFSHVLESEYGRDLTKDERVEFEVYYTEHGGTTDHNVETYSHSGYRIIYPDWVVTTEDRAIYEEYYRTVVGENYGRELSQEEILNFERYYEEHGGTTKHENVIEEDKLSFNIVYPSWIVTQVDKIIFEEFYRLRVDVREYGRELSNEEMLMFEEYYKQRGGTSRRVLEETLFMRLVYPSWLRTEYDRIMYREFYLRLVDIEDYGRILTDEESIQFTEYYDRHTKGQYETLRGQIDYQWVYPSFVVSKSDRRIFNSYYNQCMKNKLELGRQLTENEKIEFQQWFIEKGGLYEYRYTREEYLLTFELNREIGGSAYQWTWDGVEHLAAELTHLIVDSPDVHHTDEYDKKVYGSTKEEEPIAPSMPIELTTVKPVEKPKKIEISKDRGDQPPQHYEEEIEAEPGIGEYEAPQEALDIKPSPSEDFNNAAHRSNYERYEEHSAPVKYSEYRRRYEHQRTQSRIVPGGPDVSLTAIQRLGHNEGSHSNSAFNHNEQEGNSHNFHQSATNNLNRQFEFIDQDMKTGASSHNSQWLPDNTSASEEIETDNPDLLTEDEYENVDLEYPEDQQRAIN</sequence>
<dbReference type="AlphaFoldDB" id="A0A336ME87"/>
<dbReference type="EMBL" id="UFQT01000861">
    <property type="protein sequence ID" value="SSX27681.1"/>
    <property type="molecule type" value="Genomic_DNA"/>
</dbReference>
<evidence type="ECO:0000256" key="1">
    <source>
        <dbReference type="SAM" id="MobiDB-lite"/>
    </source>
</evidence>
<accession>A0A336ME87</accession>
<reference evidence="3" key="2">
    <citation type="submission" date="2018-07" db="EMBL/GenBank/DDBJ databases">
        <authorList>
            <person name="Quirk P.G."/>
            <person name="Krulwich T.A."/>
        </authorList>
    </citation>
    <scope>NUCLEOTIDE SEQUENCE</scope>
</reference>
<dbReference type="EMBL" id="UFQS01000861">
    <property type="protein sequence ID" value="SSX07339.1"/>
    <property type="molecule type" value="Genomic_DNA"/>
</dbReference>
<evidence type="ECO:0000313" key="2">
    <source>
        <dbReference type="EMBL" id="SSX07339.1"/>
    </source>
</evidence>
<proteinExistence type="predicted"/>
<gene>
    <name evidence="3" type="primary">CSON014732</name>
</gene>